<proteinExistence type="predicted"/>
<gene>
    <name evidence="1" type="ORF">F503_03201</name>
</gene>
<keyword evidence="2" id="KW-1185">Reference proteome</keyword>
<dbReference type="EMBL" id="KE148152">
    <property type="protein sequence ID" value="EPE06774.1"/>
    <property type="molecule type" value="Genomic_DNA"/>
</dbReference>
<protein>
    <submittedName>
        <fullName evidence="1">Uncharacterized protein</fullName>
    </submittedName>
</protein>
<dbReference type="HOGENOM" id="CLU_711931_0_0_1"/>
<evidence type="ECO:0000313" key="2">
    <source>
        <dbReference type="Proteomes" id="UP000016923"/>
    </source>
</evidence>
<dbReference type="AlphaFoldDB" id="S3BZS9"/>
<organism evidence="1 2">
    <name type="scientific">Ophiostoma piceae (strain UAMH 11346)</name>
    <name type="common">Sap stain fungus</name>
    <dbReference type="NCBI Taxonomy" id="1262450"/>
    <lineage>
        <taxon>Eukaryota</taxon>
        <taxon>Fungi</taxon>
        <taxon>Dikarya</taxon>
        <taxon>Ascomycota</taxon>
        <taxon>Pezizomycotina</taxon>
        <taxon>Sordariomycetes</taxon>
        <taxon>Sordariomycetidae</taxon>
        <taxon>Ophiostomatales</taxon>
        <taxon>Ophiostomataceae</taxon>
        <taxon>Ophiostoma</taxon>
    </lineage>
</organism>
<sequence length="388" mass="42117">MEQAREKYEFDDDDVDTLTASDSTLSRGCSSNGASGSCDDHIMSTGRRLLLRLWFWRRRAIRREEANAGTSQVIRRPRPPKPDAKAQCRAAAAFATLSVHGAVGKVEHVSARMVLSVDNLLEFAEVRDNCIVYWLKARRNFLPEWFWNHSARRPGAKCLQLATGEIAKTVASARAIAKVLHGIFDDAVGSPLLGDDSTILLQKLATPERGCTAATAEGTTNTATGAARAALEQVQASLGVLRSVPAGTVYALGSYTHKLQPLVQDLIKILKTLEPHVRLVHSSALALHSYHHTAAGPAVAASMQLASAMQEAAVCIRLTLEALDRIETTRRDILGSMRLRSSSIGARYHEELQAEECKIDMAPASEAIKDTMIACDIVQRNVAALGSE</sequence>
<name>S3BZS9_OPHP1</name>
<reference evidence="1 2" key="1">
    <citation type="journal article" date="2013" name="BMC Genomics">
        <title>The genome and transcriptome of the pine saprophyte Ophiostoma piceae, and a comparison with the bark beetle-associated pine pathogen Grosmannia clavigera.</title>
        <authorList>
            <person name="Haridas S."/>
            <person name="Wang Y."/>
            <person name="Lim L."/>
            <person name="Massoumi Alamouti S."/>
            <person name="Jackman S."/>
            <person name="Docking R."/>
            <person name="Robertson G."/>
            <person name="Birol I."/>
            <person name="Bohlmann J."/>
            <person name="Breuil C."/>
        </authorList>
    </citation>
    <scope>NUCLEOTIDE SEQUENCE [LARGE SCALE GENOMIC DNA]</scope>
    <source>
        <strain evidence="1 2">UAMH 11346</strain>
    </source>
</reference>
<accession>S3BZS9</accession>
<dbReference type="Proteomes" id="UP000016923">
    <property type="component" value="Unassembled WGS sequence"/>
</dbReference>
<evidence type="ECO:0000313" key="1">
    <source>
        <dbReference type="EMBL" id="EPE06774.1"/>
    </source>
</evidence>
<dbReference type="VEuPathDB" id="FungiDB:F503_03201"/>